<dbReference type="CDD" id="cd09917">
    <property type="entry name" value="F-box_SF"/>
    <property type="match status" value="1"/>
</dbReference>
<name>A0A0W0FAE6_MONRR</name>
<proteinExistence type="predicted"/>
<evidence type="ECO:0000313" key="2">
    <source>
        <dbReference type="EMBL" id="KTB33292.1"/>
    </source>
</evidence>
<dbReference type="eggNOG" id="ENOG502SAM6">
    <property type="taxonomic scope" value="Eukaryota"/>
</dbReference>
<feature type="domain" description="F-box" evidence="1">
    <location>
        <begin position="17"/>
        <end position="65"/>
    </location>
</feature>
<protein>
    <recommendedName>
        <fullName evidence="1">F-box domain-containing protein</fullName>
    </recommendedName>
</protein>
<dbReference type="SUPFAM" id="SSF81383">
    <property type="entry name" value="F-box domain"/>
    <property type="match status" value="1"/>
</dbReference>
<organism evidence="2 3">
    <name type="scientific">Moniliophthora roreri</name>
    <name type="common">Frosty pod rot fungus</name>
    <name type="synonym">Monilia roreri</name>
    <dbReference type="NCBI Taxonomy" id="221103"/>
    <lineage>
        <taxon>Eukaryota</taxon>
        <taxon>Fungi</taxon>
        <taxon>Dikarya</taxon>
        <taxon>Basidiomycota</taxon>
        <taxon>Agaricomycotina</taxon>
        <taxon>Agaricomycetes</taxon>
        <taxon>Agaricomycetidae</taxon>
        <taxon>Agaricales</taxon>
        <taxon>Marasmiineae</taxon>
        <taxon>Marasmiaceae</taxon>
        <taxon>Moniliophthora</taxon>
    </lineage>
</organism>
<sequence>MPGDEIRQKRRRIAGALQWIKELPNELVCEIFQYLQPRDLLLLARTTYFRPMLMHRSAEFIWKASRRNHGIPDPIPPMSEPAHANLLFDGTCHFCKDGRARDILWFALVRCCKECLVVKFSSEEELYETGIALPSLDDLVPYHDPGRNTKIQKWFICGVRRVYLNSAAKTLLGEYAKSEREGPAALSAFMKRKINERQLVLEQINVCQLWEEQWDAEKKANNQAIRKERADAIIRKLGALGWKEELQFESSRRKLLAHKRVNETKLLTEKIWSNIQAELKSVIAQIQTDRLEEEQLAVKKGRFAYLQKRLLMYEGCLSLNLFMPPAVDIALWYPLRALIESSGHISVEDDINQVLRDASFCDFIANWNTSRFQAAFHALREYRPDAVPNDMFMCTTLFRTAGCNASRVYGFTGIMAHKCHRLHGAKWYSGAPTLSCRIELHIPAIQFTRRVCGMFRINPLTTSFNDMLALNPLIECKTCYSESGIRHFVRWCAQSAQDHRDHYLSPVSSDIVNAISLRESENCQATKRNRESEHHYRCKFCNYRNGLATLRRHLRTFHGSIQLWDVVPLGSLHEVGRSTVVKFNGKVFNLLY</sequence>
<comment type="caution">
    <text evidence="2">The sequence shown here is derived from an EMBL/GenBank/DDBJ whole genome shotgun (WGS) entry which is preliminary data.</text>
</comment>
<accession>A0A0W0FAE6</accession>
<dbReference type="EMBL" id="LATX01002178">
    <property type="protein sequence ID" value="KTB33292.1"/>
    <property type="molecule type" value="Genomic_DNA"/>
</dbReference>
<dbReference type="InterPro" id="IPR036047">
    <property type="entry name" value="F-box-like_dom_sf"/>
</dbReference>
<dbReference type="Proteomes" id="UP000054988">
    <property type="component" value="Unassembled WGS sequence"/>
</dbReference>
<reference evidence="2 3" key="1">
    <citation type="submission" date="2015-12" db="EMBL/GenBank/DDBJ databases">
        <title>Draft genome sequence of Moniliophthora roreri, the causal agent of frosty pod rot of cacao.</title>
        <authorList>
            <person name="Aime M.C."/>
            <person name="Diaz-Valderrama J.R."/>
            <person name="Kijpornyongpan T."/>
            <person name="Phillips-Mora W."/>
        </authorList>
    </citation>
    <scope>NUCLEOTIDE SEQUENCE [LARGE SCALE GENOMIC DNA]</scope>
    <source>
        <strain evidence="2 3">MCA 2952</strain>
    </source>
</reference>
<evidence type="ECO:0000259" key="1">
    <source>
        <dbReference type="PROSITE" id="PS50181"/>
    </source>
</evidence>
<gene>
    <name evidence="2" type="ORF">WG66_14112</name>
</gene>
<evidence type="ECO:0000313" key="3">
    <source>
        <dbReference type="Proteomes" id="UP000054988"/>
    </source>
</evidence>
<dbReference type="InterPro" id="IPR001810">
    <property type="entry name" value="F-box_dom"/>
</dbReference>
<dbReference type="PROSITE" id="PS50181">
    <property type="entry name" value="FBOX"/>
    <property type="match status" value="1"/>
</dbReference>
<dbReference type="AlphaFoldDB" id="A0A0W0FAE6"/>